<dbReference type="EMBL" id="KQ947421">
    <property type="protein sequence ID" value="KUJ13851.1"/>
    <property type="molecule type" value="Genomic_DNA"/>
</dbReference>
<protein>
    <submittedName>
        <fullName evidence="1">Uncharacterized protein</fullName>
    </submittedName>
</protein>
<dbReference type="GeneID" id="28829906"/>
<dbReference type="KEGG" id="psco:LY89DRAFT_736846"/>
<evidence type="ECO:0000313" key="1">
    <source>
        <dbReference type="EMBL" id="KUJ13851.1"/>
    </source>
</evidence>
<keyword evidence="2" id="KW-1185">Reference proteome</keyword>
<proteinExistence type="predicted"/>
<name>A0A194X0X9_MOLSC</name>
<gene>
    <name evidence="1" type="ORF">LY89DRAFT_736846</name>
</gene>
<organism evidence="1 2">
    <name type="scientific">Mollisia scopiformis</name>
    <name type="common">Conifer needle endophyte fungus</name>
    <name type="synonym">Phialocephala scopiformis</name>
    <dbReference type="NCBI Taxonomy" id="149040"/>
    <lineage>
        <taxon>Eukaryota</taxon>
        <taxon>Fungi</taxon>
        <taxon>Dikarya</taxon>
        <taxon>Ascomycota</taxon>
        <taxon>Pezizomycotina</taxon>
        <taxon>Leotiomycetes</taxon>
        <taxon>Helotiales</taxon>
        <taxon>Mollisiaceae</taxon>
        <taxon>Mollisia</taxon>
    </lineage>
</organism>
<evidence type="ECO:0000313" key="2">
    <source>
        <dbReference type="Proteomes" id="UP000070700"/>
    </source>
</evidence>
<dbReference type="InParanoid" id="A0A194X0X9"/>
<sequence>MRVFQKVYDQVPEDASLSKVICNDLIHLLGRSGYIVPELWKLAVGGTIPWKLLFNAFKGAVTLIPTDVVEAIFCPKTADFEFSNSLWEYWTQEWTLDMFIKAEEDVWDEKKAICPSETSPQGLD</sequence>
<dbReference type="AlphaFoldDB" id="A0A194X0X9"/>
<reference evidence="1 2" key="1">
    <citation type="submission" date="2015-10" db="EMBL/GenBank/DDBJ databases">
        <title>Full genome of DAOMC 229536 Phialocephala scopiformis, a fungal endophyte of spruce producing the potent anti-insectan compound rugulosin.</title>
        <authorList>
            <consortium name="DOE Joint Genome Institute"/>
            <person name="Walker A.K."/>
            <person name="Frasz S.L."/>
            <person name="Seifert K.A."/>
            <person name="Miller J.D."/>
            <person name="Mondo S.J."/>
            <person name="Labutti K."/>
            <person name="Lipzen A."/>
            <person name="Dockter R."/>
            <person name="Kennedy M."/>
            <person name="Grigoriev I.V."/>
            <person name="Spatafora J.W."/>
        </authorList>
    </citation>
    <scope>NUCLEOTIDE SEQUENCE [LARGE SCALE GENOMIC DNA]</scope>
    <source>
        <strain evidence="1 2">CBS 120377</strain>
    </source>
</reference>
<dbReference type="RefSeq" id="XP_018068206.1">
    <property type="nucleotide sequence ID" value="XM_018220180.1"/>
</dbReference>
<dbReference type="Proteomes" id="UP000070700">
    <property type="component" value="Unassembled WGS sequence"/>
</dbReference>
<accession>A0A194X0X9</accession>